<sequence>MPSPYRALFAAPGTKGFAAAGLLGRMPLSMMGIGVVTMVSQLTGRYGLAGALAATLALSAAVAGPQISRLVDRYGQRRVLRPATLVSLAAAAVLLPAAHHGWPDWVLFAACVGIGCVPSLGAMVRARWAALYGGTPRLHTAYSFESVLDEVCFIFGPILSIGLSTAWFPEAGPLLAACFLAAGVFWLTSQRATEPVPHAREEHRAGGSALRSRGLQVLVATFVATGTIFGAVDVVTVAFAEERGHKAAASLVLALYAAGSCTAALVFGLLRFAGRPERRWLLGICAMAVSMIPLLLVGNLPFLAAALFVAGLSIAPTMISTMSLVEQHVPRARLTEGMTWVSTGLAVGVALGSSAGGWVIDAAGARAGYGVPAVAGAVAVAVGFLGYRRLERPAPRRGGTVGQHDERHVPQERQERQERHMA</sequence>
<keyword evidence="3 6" id="KW-1133">Transmembrane helix</keyword>
<feature type="transmembrane region" description="Helical" evidence="6">
    <location>
        <begin position="174"/>
        <end position="193"/>
    </location>
</feature>
<evidence type="ECO:0000256" key="5">
    <source>
        <dbReference type="SAM" id="MobiDB-lite"/>
    </source>
</evidence>
<evidence type="ECO:0000256" key="2">
    <source>
        <dbReference type="ARBA" id="ARBA00022692"/>
    </source>
</evidence>
<dbReference type="Gene3D" id="1.20.1250.20">
    <property type="entry name" value="MFS general substrate transporter like domains"/>
    <property type="match status" value="2"/>
</dbReference>
<dbReference type="PANTHER" id="PTHR23542:SF1">
    <property type="entry name" value="MAJOR FACILITATOR SUPERFAMILY (MFS) PROFILE DOMAIN-CONTAINING PROTEIN"/>
    <property type="match status" value="1"/>
</dbReference>
<gene>
    <name evidence="8" type="ORF">J5Y05_00525</name>
</gene>
<accession>A0A940XAM2</accession>
<evidence type="ECO:0000256" key="6">
    <source>
        <dbReference type="SAM" id="Phobius"/>
    </source>
</evidence>
<dbReference type="RefSeq" id="WP_210867721.1">
    <property type="nucleotide sequence ID" value="NZ_JAGPNL010000001.1"/>
</dbReference>
<feature type="transmembrane region" description="Helical" evidence="6">
    <location>
        <begin position="214"/>
        <end position="239"/>
    </location>
</feature>
<dbReference type="Proteomes" id="UP000677875">
    <property type="component" value="Unassembled WGS sequence"/>
</dbReference>
<dbReference type="PANTHER" id="PTHR23542">
    <property type="match status" value="1"/>
</dbReference>
<comment type="caution">
    <text evidence="8">The sequence shown here is derived from an EMBL/GenBank/DDBJ whole genome shotgun (WGS) entry which is preliminary data.</text>
</comment>
<proteinExistence type="predicted"/>
<feature type="transmembrane region" description="Helical" evidence="6">
    <location>
        <begin position="302"/>
        <end position="325"/>
    </location>
</feature>
<feature type="transmembrane region" description="Helical" evidence="6">
    <location>
        <begin position="105"/>
        <end position="126"/>
    </location>
</feature>
<feature type="transmembrane region" description="Helical" evidence="6">
    <location>
        <begin position="46"/>
        <end position="67"/>
    </location>
</feature>
<evidence type="ECO:0000256" key="1">
    <source>
        <dbReference type="ARBA" id="ARBA00004651"/>
    </source>
</evidence>
<evidence type="ECO:0000313" key="9">
    <source>
        <dbReference type="Proteomes" id="UP000677875"/>
    </source>
</evidence>
<dbReference type="InterPro" id="IPR020846">
    <property type="entry name" value="MFS_dom"/>
</dbReference>
<dbReference type="Pfam" id="PF07690">
    <property type="entry name" value="MFS_1"/>
    <property type="match status" value="1"/>
</dbReference>
<feature type="transmembrane region" description="Helical" evidence="6">
    <location>
        <begin position="251"/>
        <end position="273"/>
    </location>
</feature>
<dbReference type="InterPro" id="IPR036259">
    <property type="entry name" value="MFS_trans_sf"/>
</dbReference>
<feature type="transmembrane region" description="Helical" evidence="6">
    <location>
        <begin position="366"/>
        <end position="387"/>
    </location>
</feature>
<evidence type="ECO:0000259" key="7">
    <source>
        <dbReference type="PROSITE" id="PS50850"/>
    </source>
</evidence>
<keyword evidence="2 6" id="KW-0812">Transmembrane</keyword>
<keyword evidence="9" id="KW-1185">Reference proteome</keyword>
<name>A0A940XAM2_9ACTN</name>
<feature type="region of interest" description="Disordered" evidence="5">
    <location>
        <begin position="395"/>
        <end position="422"/>
    </location>
</feature>
<evidence type="ECO:0000256" key="3">
    <source>
        <dbReference type="ARBA" id="ARBA00022989"/>
    </source>
</evidence>
<comment type="subcellular location">
    <subcellularLocation>
        <location evidence="1">Cell membrane</location>
        <topology evidence="1">Multi-pass membrane protein</topology>
    </subcellularLocation>
</comment>
<dbReference type="EMBL" id="JAGPNL010000001">
    <property type="protein sequence ID" value="MBQ0825004.1"/>
    <property type="molecule type" value="Genomic_DNA"/>
</dbReference>
<feature type="transmembrane region" description="Helical" evidence="6">
    <location>
        <begin position="280"/>
        <end position="296"/>
    </location>
</feature>
<protein>
    <submittedName>
        <fullName evidence="8">MFS transporter</fullName>
    </submittedName>
</protein>
<dbReference type="GO" id="GO:0022857">
    <property type="term" value="F:transmembrane transporter activity"/>
    <property type="evidence" value="ECO:0007669"/>
    <property type="project" value="InterPro"/>
</dbReference>
<dbReference type="AlphaFoldDB" id="A0A940XAM2"/>
<keyword evidence="4 6" id="KW-0472">Membrane</keyword>
<dbReference type="PROSITE" id="PS50850">
    <property type="entry name" value="MFS"/>
    <property type="match status" value="1"/>
</dbReference>
<organism evidence="8 9">
    <name type="scientific">Streptomyces tagetis</name>
    <dbReference type="NCBI Taxonomy" id="2820809"/>
    <lineage>
        <taxon>Bacteria</taxon>
        <taxon>Bacillati</taxon>
        <taxon>Actinomycetota</taxon>
        <taxon>Actinomycetes</taxon>
        <taxon>Kitasatosporales</taxon>
        <taxon>Streptomycetaceae</taxon>
        <taxon>Streptomyces</taxon>
    </lineage>
</organism>
<reference evidence="8" key="1">
    <citation type="submission" date="2021-04" db="EMBL/GenBank/DDBJ databases">
        <title>Genome seq and assembly of Streptomyces sp. RG38.</title>
        <authorList>
            <person name="Chhetri G."/>
        </authorList>
    </citation>
    <scope>NUCLEOTIDE SEQUENCE</scope>
    <source>
        <strain evidence="8">RG38</strain>
    </source>
</reference>
<evidence type="ECO:0000313" key="8">
    <source>
        <dbReference type="EMBL" id="MBQ0825004.1"/>
    </source>
</evidence>
<dbReference type="GO" id="GO:0005886">
    <property type="term" value="C:plasma membrane"/>
    <property type="evidence" value="ECO:0007669"/>
    <property type="project" value="UniProtKB-SubCell"/>
</dbReference>
<evidence type="ECO:0000256" key="4">
    <source>
        <dbReference type="ARBA" id="ARBA00023136"/>
    </source>
</evidence>
<feature type="transmembrane region" description="Helical" evidence="6">
    <location>
        <begin position="147"/>
        <end position="168"/>
    </location>
</feature>
<dbReference type="SUPFAM" id="SSF103473">
    <property type="entry name" value="MFS general substrate transporter"/>
    <property type="match status" value="1"/>
</dbReference>
<feature type="compositionally biased region" description="Basic and acidic residues" evidence="5">
    <location>
        <begin position="403"/>
        <end position="422"/>
    </location>
</feature>
<feature type="domain" description="Major facilitator superfamily (MFS) profile" evidence="7">
    <location>
        <begin position="214"/>
        <end position="422"/>
    </location>
</feature>
<feature type="transmembrane region" description="Helical" evidence="6">
    <location>
        <begin position="79"/>
        <end position="99"/>
    </location>
</feature>
<dbReference type="InterPro" id="IPR011701">
    <property type="entry name" value="MFS"/>
</dbReference>
<feature type="transmembrane region" description="Helical" evidence="6">
    <location>
        <begin position="337"/>
        <end position="360"/>
    </location>
</feature>